<protein>
    <submittedName>
        <fullName evidence="1">Uncharacterized protein</fullName>
    </submittedName>
</protein>
<dbReference type="Proteomes" id="UP000009340">
    <property type="component" value="Unassembled WGS sequence"/>
</dbReference>
<gene>
    <name evidence="1" type="ORF">BN137_1518</name>
</gene>
<dbReference type="RefSeq" id="WP_007670348.1">
    <property type="nucleotide sequence ID" value="NZ_CAKW01000059.1"/>
</dbReference>
<dbReference type="EMBL" id="CAKW01000059">
    <property type="protein sequence ID" value="CCJ72163.1"/>
    <property type="molecule type" value="Genomic_DNA"/>
</dbReference>
<dbReference type="AlphaFoldDB" id="K7ZZE7"/>
<evidence type="ECO:0000313" key="2">
    <source>
        <dbReference type="Proteomes" id="UP000009340"/>
    </source>
</evidence>
<sequence length="48" mass="5094">MNGAHSTEVAWRCKDLNATENPIAEKTIKTSLPASSAPFWCADTSNGA</sequence>
<evidence type="ECO:0000313" key="1">
    <source>
        <dbReference type="EMBL" id="CCJ72163.1"/>
    </source>
</evidence>
<reference evidence="1" key="1">
    <citation type="submission" date="2012-07" db="EMBL/GenBank/DDBJ databases">
        <authorList>
            <person name="Cummings C."/>
        </authorList>
    </citation>
    <scope>NUCLEOTIDE SEQUENCE</scope>
    <source>
        <strain evidence="1">1330</strain>
    </source>
</reference>
<comment type="caution">
    <text evidence="1">The sequence shown here is derived from an EMBL/GenBank/DDBJ whole genome shotgun (WGS) entry which is preliminary data.</text>
</comment>
<name>K7ZZE7_9ENTR</name>
<organism evidence="1 2">
    <name type="scientific">Cronobacter condimenti 1330</name>
    <dbReference type="NCBI Taxonomy" id="1073999"/>
    <lineage>
        <taxon>Bacteria</taxon>
        <taxon>Pseudomonadati</taxon>
        <taxon>Pseudomonadota</taxon>
        <taxon>Gammaproteobacteria</taxon>
        <taxon>Enterobacterales</taxon>
        <taxon>Enterobacteriaceae</taxon>
        <taxon>Cronobacter</taxon>
    </lineage>
</organism>
<accession>K7ZZE7</accession>
<proteinExistence type="predicted"/>